<reference evidence="2 3" key="1">
    <citation type="submission" date="2024-09" db="EMBL/GenBank/DDBJ databases">
        <authorList>
            <person name="Sun Q."/>
            <person name="Mori K."/>
        </authorList>
    </citation>
    <scope>NUCLEOTIDE SEQUENCE [LARGE SCALE GENOMIC DNA]</scope>
    <source>
        <strain evidence="2 3">JCM 4557</strain>
    </source>
</reference>
<dbReference type="EMBL" id="JBHMQV010000001">
    <property type="protein sequence ID" value="MFC0842437.1"/>
    <property type="molecule type" value="Genomic_DNA"/>
</dbReference>
<evidence type="ECO:0000259" key="1">
    <source>
        <dbReference type="Pfam" id="PF13577"/>
    </source>
</evidence>
<name>A0ABV6T9I0_9ACTN</name>
<dbReference type="InterPro" id="IPR032710">
    <property type="entry name" value="NTF2-like_dom_sf"/>
</dbReference>
<protein>
    <submittedName>
        <fullName evidence="2">SgcJ/EcaC family oxidoreductase</fullName>
    </submittedName>
</protein>
<dbReference type="InterPro" id="IPR037401">
    <property type="entry name" value="SnoaL-like"/>
</dbReference>
<feature type="domain" description="SnoaL-like" evidence="1">
    <location>
        <begin position="13"/>
        <end position="73"/>
    </location>
</feature>
<dbReference type="RefSeq" id="WP_394316293.1">
    <property type="nucleotide sequence ID" value="NZ_JBHMQV010000001.1"/>
</dbReference>
<dbReference type="Gene3D" id="3.10.450.50">
    <property type="match status" value="1"/>
</dbReference>
<evidence type="ECO:0000313" key="2">
    <source>
        <dbReference type="EMBL" id="MFC0842437.1"/>
    </source>
</evidence>
<organism evidence="2 3">
    <name type="scientific">Streptomyces noboritoensis</name>
    <dbReference type="NCBI Taxonomy" id="67337"/>
    <lineage>
        <taxon>Bacteria</taxon>
        <taxon>Bacillati</taxon>
        <taxon>Actinomycetota</taxon>
        <taxon>Actinomycetes</taxon>
        <taxon>Kitasatosporales</taxon>
        <taxon>Streptomycetaceae</taxon>
        <taxon>Streptomyces</taxon>
    </lineage>
</organism>
<evidence type="ECO:0000313" key="3">
    <source>
        <dbReference type="Proteomes" id="UP001589887"/>
    </source>
</evidence>
<proteinExistence type="predicted"/>
<accession>A0ABV6T9I0</accession>
<dbReference type="Pfam" id="PF13577">
    <property type="entry name" value="SnoaL_4"/>
    <property type="match status" value="1"/>
</dbReference>
<dbReference type="NCBIfam" id="TIGR02246">
    <property type="entry name" value="SgcJ/EcaC family oxidoreductase"/>
    <property type="match status" value="1"/>
</dbReference>
<dbReference type="Proteomes" id="UP001589887">
    <property type="component" value="Unassembled WGS sequence"/>
</dbReference>
<dbReference type="InterPro" id="IPR011944">
    <property type="entry name" value="Steroid_delta5-4_isomerase"/>
</dbReference>
<keyword evidence="3" id="KW-1185">Reference proteome</keyword>
<sequence length="195" mass="21081">MKPLVAGVAVPEEDVSAVVRLVAQVEYAQQNGLPDAFTELFGQEAVWTVPHGDPLTGLAAISAFARRSLPATVHRPLTVTCEAESIVFVRPDLAVVKIRQRPITRDGRRLGEVLRGYDGPGLRSSRCDRPSAAQRRWASVVAAHPDVAPGTPVYVLTKDDTKDDGRWRIALAQSTASIDHDAFEADRTLPTGAHS</sequence>
<dbReference type="SUPFAM" id="SSF54427">
    <property type="entry name" value="NTF2-like"/>
    <property type="match status" value="1"/>
</dbReference>
<gene>
    <name evidence="2" type="ORF">ACFH04_01615</name>
</gene>
<comment type="caution">
    <text evidence="2">The sequence shown here is derived from an EMBL/GenBank/DDBJ whole genome shotgun (WGS) entry which is preliminary data.</text>
</comment>